<keyword evidence="2" id="KW-1133">Transmembrane helix</keyword>
<keyword evidence="4" id="KW-1185">Reference proteome</keyword>
<feature type="region of interest" description="Disordered" evidence="1">
    <location>
        <begin position="390"/>
        <end position="424"/>
    </location>
</feature>
<proteinExistence type="predicted"/>
<organism evidence="3 4">
    <name type="scientific">Bugula neritina</name>
    <name type="common">Brown bryozoan</name>
    <name type="synonym">Sertularia neritina</name>
    <dbReference type="NCBI Taxonomy" id="10212"/>
    <lineage>
        <taxon>Eukaryota</taxon>
        <taxon>Metazoa</taxon>
        <taxon>Spiralia</taxon>
        <taxon>Lophotrochozoa</taxon>
        <taxon>Bryozoa</taxon>
        <taxon>Gymnolaemata</taxon>
        <taxon>Cheilostomatida</taxon>
        <taxon>Flustrina</taxon>
        <taxon>Buguloidea</taxon>
        <taxon>Bugulidae</taxon>
        <taxon>Bugula</taxon>
    </lineage>
</organism>
<dbReference type="AlphaFoldDB" id="A0A7J7JTP6"/>
<reference evidence="3" key="1">
    <citation type="submission" date="2020-06" db="EMBL/GenBank/DDBJ databases">
        <title>Draft genome of Bugula neritina, a colonial animal packing powerful symbionts and potential medicines.</title>
        <authorList>
            <person name="Rayko M."/>
        </authorList>
    </citation>
    <scope>NUCLEOTIDE SEQUENCE [LARGE SCALE GENOMIC DNA]</scope>
    <source>
        <strain evidence="3">Kwan_BN1</strain>
    </source>
</reference>
<feature type="region of interest" description="Disordered" evidence="1">
    <location>
        <begin position="562"/>
        <end position="581"/>
    </location>
</feature>
<feature type="transmembrane region" description="Helical" evidence="2">
    <location>
        <begin position="149"/>
        <end position="170"/>
    </location>
</feature>
<protein>
    <submittedName>
        <fullName evidence="3">Uncharacterized protein</fullName>
    </submittedName>
</protein>
<name>A0A7J7JTP6_BUGNE</name>
<dbReference type="EMBL" id="VXIV02001788">
    <property type="protein sequence ID" value="KAF6029752.1"/>
    <property type="molecule type" value="Genomic_DNA"/>
</dbReference>
<evidence type="ECO:0000256" key="1">
    <source>
        <dbReference type="SAM" id="MobiDB-lite"/>
    </source>
</evidence>
<evidence type="ECO:0000256" key="2">
    <source>
        <dbReference type="SAM" id="Phobius"/>
    </source>
</evidence>
<comment type="caution">
    <text evidence="3">The sequence shown here is derived from an EMBL/GenBank/DDBJ whole genome shotgun (WGS) entry which is preliminary data.</text>
</comment>
<gene>
    <name evidence="3" type="ORF">EB796_011929</name>
</gene>
<dbReference type="Proteomes" id="UP000593567">
    <property type="component" value="Unassembled WGS sequence"/>
</dbReference>
<evidence type="ECO:0000313" key="3">
    <source>
        <dbReference type="EMBL" id="KAF6029752.1"/>
    </source>
</evidence>
<sequence>MMEVFIDQLHSTLTYIDLERLENVAKLHKHLTSKLLRQNSITASISDIQSALIQDGRYFDTRYDVEQHLSESGEFIEKSKLTWENVNYLQTKHFTVAYLSFLTMTLTAAGYSIVLLFSFLFAVSGVRYSEFPCYRRSYLSTYSANIMSIANNLVIFLVLPVAVCTAAALIGGTMATVLADALVDLQASSFTGIFAQSSSYYGNVAQYYNWQAQNLSNADIKNSLLSLSRDYQTNSETLGRLERKQEQLNLQINLIAAESARMIPLFQACRAQLQGVLQTIEKFNTDLMTYVNSSDVAQVVDAAYDRVLFICNTFLERSLAVFRNNMGRCGHFTYIYDIFNQVFQTLADRSSVGLGTVTEEPPSPYFNKDQLRKDVERLLVSRLQSIDVTPQQVRQRGPSLSTSKGKEQGRLSLKHPKPAGTRRARSMVHFSDEKNGEIYNSETDLRPGVKLYSLDDVSLIDVSLKLSEASTPLVYPSDEQLIRNTSAQSIVRHKVSSSRTHGLEYKGSGNLPTSATKAPESVYYDLNESVSEIFKDSFTSLYSPFEAVSGSHFYPQVSLDNKTSKATGKTTPEITKLHSLR</sequence>
<feature type="compositionally biased region" description="Basic residues" evidence="1">
    <location>
        <begin position="412"/>
        <end position="424"/>
    </location>
</feature>
<keyword evidence="2" id="KW-0812">Transmembrane</keyword>
<accession>A0A7J7JTP6</accession>
<keyword evidence="2" id="KW-0472">Membrane</keyword>
<feature type="compositionally biased region" description="Polar residues" evidence="1">
    <location>
        <begin position="390"/>
        <end position="403"/>
    </location>
</feature>
<evidence type="ECO:0000313" key="4">
    <source>
        <dbReference type="Proteomes" id="UP000593567"/>
    </source>
</evidence>
<feature type="transmembrane region" description="Helical" evidence="2">
    <location>
        <begin position="108"/>
        <end position="128"/>
    </location>
</feature>
<feature type="compositionally biased region" description="Polar residues" evidence="1">
    <location>
        <begin position="562"/>
        <end position="573"/>
    </location>
</feature>